<gene>
    <name evidence="3" type="ORF">DW352_08255</name>
</gene>
<organism evidence="3 4">
    <name type="scientific">Pseudolabrys taiwanensis</name>
    <dbReference type="NCBI Taxonomy" id="331696"/>
    <lineage>
        <taxon>Bacteria</taxon>
        <taxon>Pseudomonadati</taxon>
        <taxon>Pseudomonadota</taxon>
        <taxon>Alphaproteobacteria</taxon>
        <taxon>Hyphomicrobiales</taxon>
        <taxon>Xanthobacteraceae</taxon>
        <taxon>Pseudolabrys</taxon>
    </lineage>
</organism>
<feature type="region of interest" description="Disordered" evidence="1">
    <location>
        <begin position="178"/>
        <end position="206"/>
    </location>
</feature>
<feature type="compositionally biased region" description="Basic residues" evidence="1">
    <location>
        <begin position="185"/>
        <end position="195"/>
    </location>
</feature>
<dbReference type="KEGG" id="ptaw:DW352_08255"/>
<evidence type="ECO:0000313" key="3">
    <source>
        <dbReference type="EMBL" id="AXK80506.1"/>
    </source>
</evidence>
<dbReference type="AlphaFoldDB" id="A0A345ZUA9"/>
<protein>
    <submittedName>
        <fullName evidence="3">Uncharacterized protein</fullName>
    </submittedName>
</protein>
<feature type="region of interest" description="Disordered" evidence="1">
    <location>
        <begin position="52"/>
        <end position="111"/>
    </location>
</feature>
<sequence length="206" mass="21004">MRRLPLHIALVCAAGISVAGCSGSSNFLDSKNEGGLFSKPMDVFAKPDWARPSSANVSLGPSGPVGPEDLVNADGSCAPPSADAAQAAAAPPPPAAGAVPDRLQPDGVGAPAAPQVMGGIALGMSECQAVRRAGQPGNVSIGADASGERKVVLTYASGPWPGIYTFTSGRLKTIDMVPEQQKPRAPAKKPKRARSAAHETERVYVQ</sequence>
<feature type="compositionally biased region" description="Basic and acidic residues" evidence="1">
    <location>
        <begin position="196"/>
        <end position="206"/>
    </location>
</feature>
<evidence type="ECO:0000313" key="4">
    <source>
        <dbReference type="Proteomes" id="UP000254889"/>
    </source>
</evidence>
<feature type="chain" id="PRO_5016616353" evidence="2">
    <location>
        <begin position="20"/>
        <end position="206"/>
    </location>
</feature>
<feature type="signal peptide" evidence="2">
    <location>
        <begin position="1"/>
        <end position="19"/>
    </location>
</feature>
<keyword evidence="4" id="KW-1185">Reference proteome</keyword>
<dbReference type="EMBL" id="CP031417">
    <property type="protein sequence ID" value="AXK80506.1"/>
    <property type="molecule type" value="Genomic_DNA"/>
</dbReference>
<dbReference type="OrthoDB" id="8237838at2"/>
<reference evidence="3 4" key="1">
    <citation type="submission" date="2018-07" db="EMBL/GenBank/DDBJ databases">
        <authorList>
            <person name="Quirk P.G."/>
            <person name="Krulwich T.A."/>
        </authorList>
    </citation>
    <scope>NUCLEOTIDE SEQUENCE [LARGE SCALE GENOMIC DNA]</scope>
    <source>
        <strain evidence="3 4">CC-BB4</strain>
    </source>
</reference>
<name>A0A345ZUA9_9HYPH</name>
<evidence type="ECO:0000256" key="2">
    <source>
        <dbReference type="SAM" id="SignalP"/>
    </source>
</evidence>
<feature type="compositionally biased region" description="Low complexity" evidence="1">
    <location>
        <begin position="78"/>
        <end position="89"/>
    </location>
</feature>
<evidence type="ECO:0000256" key="1">
    <source>
        <dbReference type="SAM" id="MobiDB-lite"/>
    </source>
</evidence>
<dbReference type="Proteomes" id="UP000254889">
    <property type="component" value="Chromosome"/>
</dbReference>
<keyword evidence="2" id="KW-0732">Signal</keyword>
<proteinExistence type="predicted"/>
<accession>A0A345ZUA9</accession>
<dbReference type="PROSITE" id="PS51257">
    <property type="entry name" value="PROKAR_LIPOPROTEIN"/>
    <property type="match status" value="1"/>
</dbReference>